<dbReference type="AlphaFoldDB" id="W6S246"/>
<evidence type="ECO:0000313" key="2">
    <source>
        <dbReference type="Proteomes" id="UP000019443"/>
    </source>
</evidence>
<protein>
    <submittedName>
        <fullName evidence="1">Uncharacterized protein</fullName>
    </submittedName>
</protein>
<proteinExistence type="predicted"/>
<keyword evidence="2" id="KW-1185">Reference proteome</keyword>
<reference evidence="1" key="1">
    <citation type="submission" date="2013-11" db="EMBL/GenBank/DDBJ databases">
        <title>Draft genome sequence of the broad-host-range Rhizobium sp. LPU83 strain, a member of the low-genetic diversity Oregon-like Rhizobium sp. group.</title>
        <authorList>
            <person name="Wibberg D."/>
            <person name="Puehler A."/>
            <person name="Schlueter A."/>
        </authorList>
    </citation>
    <scope>NUCLEOTIDE SEQUENCE [LARGE SCALE GENOMIC DNA]</scope>
    <source>
        <strain evidence="1">LPU83</strain>
        <plasmid evidence="1">pLPU83b</plasmid>
    </source>
</reference>
<dbReference type="EMBL" id="CBYB010000047">
    <property type="protein sequence ID" value="CDM60491.1"/>
    <property type="molecule type" value="Genomic_DNA"/>
</dbReference>
<gene>
    <name evidence="1" type="ORF">LPU83_pLPU83b_0509</name>
</gene>
<evidence type="ECO:0000313" key="1">
    <source>
        <dbReference type="EMBL" id="CDM60491.1"/>
    </source>
</evidence>
<keyword evidence="1" id="KW-0614">Plasmid</keyword>
<accession>W6S246</accession>
<sequence>MRLRITFRTYFTCEMDCGAARSPQLVGGASIFLGANFTGKLWQAATSYGLMMSQSAPPHTGPRLAFSLPVVEKIREDRESRCHSGLASASFLRAHGIESASGQMMASGPCFVSSLLGIPGGQMSLVSRHSNFGGIAAAEDEDAADNQSATFGVRTSAVAATSLRDFPQYIDGIAPSQIKGWPY</sequence>
<dbReference type="Proteomes" id="UP000019443">
    <property type="component" value="Unassembled WGS sequence"/>
</dbReference>
<name>W6S246_9HYPH</name>
<comment type="caution">
    <text evidence="1">The sequence shown here is derived from an EMBL/GenBank/DDBJ whole genome shotgun (WGS) entry which is preliminary data.</text>
</comment>
<geneLocation type="plasmid" evidence="1">
    <name>pLPU83b</name>
</geneLocation>
<organism evidence="1 2">
    <name type="scientific">Rhizobium favelukesii</name>
    <dbReference type="NCBI Taxonomy" id="348824"/>
    <lineage>
        <taxon>Bacteria</taxon>
        <taxon>Pseudomonadati</taxon>
        <taxon>Pseudomonadota</taxon>
        <taxon>Alphaproteobacteria</taxon>
        <taxon>Hyphomicrobiales</taxon>
        <taxon>Rhizobiaceae</taxon>
        <taxon>Rhizobium/Agrobacterium group</taxon>
        <taxon>Rhizobium</taxon>
    </lineage>
</organism>